<accession>A0A8J7B0A2</accession>
<organism evidence="1 2">
    <name type="scientific">Vasconcelosia minhoensis LEGE 07310</name>
    <dbReference type="NCBI Taxonomy" id="915328"/>
    <lineage>
        <taxon>Bacteria</taxon>
        <taxon>Bacillati</taxon>
        <taxon>Cyanobacteriota</taxon>
        <taxon>Cyanophyceae</taxon>
        <taxon>Nodosilineales</taxon>
        <taxon>Cymatolegaceae</taxon>
        <taxon>Vasconcelosia</taxon>
        <taxon>Vasconcelosia minhoensis</taxon>
    </lineage>
</organism>
<sequence length="102" mass="11246">MTPIQNYGQNQAKRLLYDLMFGSAQPRAGQDWADDVWGLSPTLGESAAIALEVLDKLIETCSAAQLQALLQDLHNAYPEMIQDLGSAQEWQSLGQGSRPERN</sequence>
<keyword evidence="2" id="KW-1185">Reference proteome</keyword>
<dbReference type="AlphaFoldDB" id="A0A8J7B0A2"/>
<comment type="caution">
    <text evidence="1">The sequence shown here is derived from an EMBL/GenBank/DDBJ whole genome shotgun (WGS) entry which is preliminary data.</text>
</comment>
<proteinExistence type="predicted"/>
<name>A0A8J7B0A2_9CYAN</name>
<evidence type="ECO:0000313" key="1">
    <source>
        <dbReference type="EMBL" id="MBE9079797.1"/>
    </source>
</evidence>
<dbReference type="Proteomes" id="UP000636505">
    <property type="component" value="Unassembled WGS sequence"/>
</dbReference>
<gene>
    <name evidence="1" type="ORF">IQ241_21295</name>
</gene>
<dbReference type="RefSeq" id="WP_193911110.1">
    <property type="nucleotide sequence ID" value="NZ_JADEXG010000068.1"/>
</dbReference>
<reference evidence="1" key="1">
    <citation type="submission" date="2020-10" db="EMBL/GenBank/DDBJ databases">
        <authorList>
            <person name="Castelo-Branco R."/>
            <person name="Eusebio N."/>
            <person name="Adriana R."/>
            <person name="Vieira A."/>
            <person name="Brugerolle De Fraissinette N."/>
            <person name="Rezende De Castro R."/>
            <person name="Schneider M.P."/>
            <person name="Vasconcelos V."/>
            <person name="Leao P.N."/>
        </authorList>
    </citation>
    <scope>NUCLEOTIDE SEQUENCE</scope>
    <source>
        <strain evidence="1">LEGE 07310</strain>
    </source>
</reference>
<protein>
    <submittedName>
        <fullName evidence="1">Uncharacterized protein</fullName>
    </submittedName>
</protein>
<evidence type="ECO:0000313" key="2">
    <source>
        <dbReference type="Proteomes" id="UP000636505"/>
    </source>
</evidence>
<dbReference type="EMBL" id="JADEXG010000068">
    <property type="protein sequence ID" value="MBE9079797.1"/>
    <property type="molecule type" value="Genomic_DNA"/>
</dbReference>